<dbReference type="InterPro" id="IPR029069">
    <property type="entry name" value="HotDog_dom_sf"/>
</dbReference>
<dbReference type="Proteomes" id="UP000469949">
    <property type="component" value="Unassembled WGS sequence"/>
</dbReference>
<accession>A0A833J1J4</accession>
<evidence type="ECO:0008006" key="3">
    <source>
        <dbReference type="Google" id="ProtNLM"/>
    </source>
</evidence>
<evidence type="ECO:0000313" key="1">
    <source>
        <dbReference type="EMBL" id="KAB7781941.1"/>
    </source>
</evidence>
<reference evidence="1 2" key="1">
    <citation type="submission" date="2019-10" db="EMBL/GenBank/DDBJ databases">
        <title>Draft Genome Sequence of the Caffeine Degrading Methylotroph Methylorubrum populi PINKEL.</title>
        <authorList>
            <person name="Dawson S.C."/>
            <person name="Zhang X."/>
            <person name="Wright M.E."/>
            <person name="Sharma G."/>
            <person name="Langner J.T."/>
            <person name="Ditty J.L."/>
            <person name="Subuyuj G.A."/>
        </authorList>
    </citation>
    <scope>NUCLEOTIDE SEQUENCE [LARGE SCALE GENOMIC DNA]</scope>
    <source>
        <strain evidence="1 2">Pinkel</strain>
    </source>
</reference>
<proteinExistence type="predicted"/>
<protein>
    <recommendedName>
        <fullName evidence="3">Thioesterase superfamily protein</fullName>
    </recommendedName>
</protein>
<dbReference type="CDD" id="cd00586">
    <property type="entry name" value="4HBT"/>
    <property type="match status" value="1"/>
</dbReference>
<dbReference type="Gene3D" id="3.10.129.10">
    <property type="entry name" value="Hotdog Thioesterase"/>
    <property type="match status" value="1"/>
</dbReference>
<evidence type="ECO:0000313" key="2">
    <source>
        <dbReference type="Proteomes" id="UP000469949"/>
    </source>
</evidence>
<dbReference type="Pfam" id="PF13279">
    <property type="entry name" value="4HBT_2"/>
    <property type="match status" value="1"/>
</dbReference>
<dbReference type="EMBL" id="WEKV01000023">
    <property type="protein sequence ID" value="KAB7781941.1"/>
    <property type="molecule type" value="Genomic_DNA"/>
</dbReference>
<organism evidence="1 2">
    <name type="scientific">Methylorubrum populi</name>
    <dbReference type="NCBI Taxonomy" id="223967"/>
    <lineage>
        <taxon>Bacteria</taxon>
        <taxon>Pseudomonadati</taxon>
        <taxon>Pseudomonadota</taxon>
        <taxon>Alphaproteobacteria</taxon>
        <taxon>Hyphomicrobiales</taxon>
        <taxon>Methylobacteriaceae</taxon>
        <taxon>Methylorubrum</taxon>
    </lineage>
</organism>
<dbReference type="RefSeq" id="WP_152279160.1">
    <property type="nucleotide sequence ID" value="NZ_WEKV01000023.1"/>
</dbReference>
<gene>
    <name evidence="1" type="ORF">F8B43_5609</name>
</gene>
<dbReference type="AlphaFoldDB" id="A0A833J1J4"/>
<dbReference type="SUPFAM" id="SSF54637">
    <property type="entry name" value="Thioesterase/thiol ester dehydrase-isomerase"/>
    <property type="match status" value="1"/>
</dbReference>
<comment type="caution">
    <text evidence="1">The sequence shown here is derived from an EMBL/GenBank/DDBJ whole genome shotgun (WGS) entry which is preliminary data.</text>
</comment>
<sequence length="165" mass="18256">MTGLVPGRRRIGCDASGQPLSGRVDAQRRFHIVFRADADDIDELGHVNNATWVVWIQDACVAHWFASARPADPVTYVAVVLRHEVDYRGNIRAGETTTAITWVEGTPRGARYARRVEFLDSEGRPLVTALSQWALVEKATGKLVRVPSEVSAPFISDEAERSLDD</sequence>
<name>A0A833J1J4_9HYPH</name>